<dbReference type="InterPro" id="IPR020821">
    <property type="entry name" value="ENPP1-3/EXOG-like_nuc-like"/>
</dbReference>
<gene>
    <name evidence="10" type="primary">LOC117574426</name>
</gene>
<evidence type="ECO:0000256" key="6">
    <source>
        <dbReference type="SAM" id="SignalP"/>
    </source>
</evidence>
<keyword evidence="3" id="KW-0255">Endonuclease</keyword>
<comment type="similarity">
    <text evidence="1">Belongs to the DNA/RNA non-specific endonuclease family.</text>
</comment>
<keyword evidence="9" id="KW-1185">Reference proteome</keyword>
<evidence type="ECO:0000313" key="9">
    <source>
        <dbReference type="Proteomes" id="UP000515160"/>
    </source>
</evidence>
<dbReference type="OrthoDB" id="8194122at2759"/>
<evidence type="ECO:0000256" key="4">
    <source>
        <dbReference type="PIRSR" id="PIRSR640255-1"/>
    </source>
</evidence>
<dbReference type="GO" id="GO:0000014">
    <property type="term" value="F:single-stranded DNA endodeoxyribonuclease activity"/>
    <property type="evidence" value="ECO:0007669"/>
    <property type="project" value="TreeGrafter"/>
</dbReference>
<organism evidence="9 10">
    <name type="scientific">Drosophila albomicans</name>
    <name type="common">Fruit fly</name>
    <dbReference type="NCBI Taxonomy" id="7291"/>
    <lineage>
        <taxon>Eukaryota</taxon>
        <taxon>Metazoa</taxon>
        <taxon>Ecdysozoa</taxon>
        <taxon>Arthropoda</taxon>
        <taxon>Hexapoda</taxon>
        <taxon>Insecta</taxon>
        <taxon>Pterygota</taxon>
        <taxon>Neoptera</taxon>
        <taxon>Endopterygota</taxon>
        <taxon>Diptera</taxon>
        <taxon>Brachycera</taxon>
        <taxon>Muscomorpha</taxon>
        <taxon>Ephydroidea</taxon>
        <taxon>Drosophilidae</taxon>
        <taxon>Drosophila</taxon>
    </lineage>
</organism>
<dbReference type="PANTHER" id="PTHR13966:SF17">
    <property type="entry name" value="ENDONUCLEASE-RELATED"/>
    <property type="match status" value="1"/>
</dbReference>
<dbReference type="AlphaFoldDB" id="A0A9C6TAW2"/>
<dbReference type="GeneID" id="117574426"/>
<dbReference type="GO" id="GO:0004521">
    <property type="term" value="F:RNA endonuclease activity"/>
    <property type="evidence" value="ECO:0007669"/>
    <property type="project" value="TreeGrafter"/>
</dbReference>
<evidence type="ECO:0000313" key="10">
    <source>
        <dbReference type="RefSeq" id="XP_051863147.1"/>
    </source>
</evidence>
<dbReference type="Pfam" id="PF01223">
    <property type="entry name" value="Endonuclease_NS"/>
    <property type="match status" value="1"/>
</dbReference>
<accession>A0A9C6TAW2</accession>
<dbReference type="InterPro" id="IPR001604">
    <property type="entry name" value="Endo_G_ENPP1-like_dom"/>
</dbReference>
<feature type="active site" description="Proton acceptor" evidence="4">
    <location>
        <position position="198"/>
    </location>
</feature>
<dbReference type="SMART" id="SM00892">
    <property type="entry name" value="Endonuclease_NS"/>
    <property type="match status" value="1"/>
</dbReference>
<dbReference type="GO" id="GO:0006309">
    <property type="term" value="P:apoptotic DNA fragmentation"/>
    <property type="evidence" value="ECO:0007669"/>
    <property type="project" value="TreeGrafter"/>
</dbReference>
<dbReference type="PANTHER" id="PTHR13966">
    <property type="entry name" value="ENDONUCLEASE RELATED"/>
    <property type="match status" value="1"/>
</dbReference>
<sequence length="358" mass="40435">MFKTLGIFLLLLIAQINATCVVDAAYGQSTNRIFATISRNRLEILRKNAVPNGTKLRVLCSATNYVDSTCRNGQFNPALPTTNCSPKPDPKHEAVQDASCPAPATMYRMGYRLGPNHFLEIYRSCYDVTSQRSLFSIHEIDSDTKNPPRTGCWRVTDVVVIIPSFQAKNIYRRFNEIFNNQQTYITSPGRPYKFNRGHLTPSADFGFCDQMRATFRYINVVAQFADVNDSNWSRVENWVRRMRDLHGKMTVCTGGIGVLELDDVAGNPRDIYLVRGNRNPVPKWTYKIIRSHSNRNVHYAVITYNHAENPVQPASLCTPLSCVSLGLQVSPAPNSGYTYCCDANDFIIRNVQNLQNVC</sequence>
<feature type="chain" id="PRO_5039724140" evidence="6">
    <location>
        <begin position="19"/>
        <end position="358"/>
    </location>
</feature>
<dbReference type="GO" id="GO:0046872">
    <property type="term" value="F:metal ion binding"/>
    <property type="evidence" value="ECO:0007669"/>
    <property type="project" value="UniProtKB-KW"/>
</dbReference>
<dbReference type="Proteomes" id="UP000515160">
    <property type="component" value="Chromosome 2R"/>
</dbReference>
<dbReference type="Gene3D" id="3.40.570.10">
    <property type="entry name" value="Extracellular Endonuclease, subunit A"/>
    <property type="match status" value="1"/>
</dbReference>
<evidence type="ECO:0000259" key="7">
    <source>
        <dbReference type="SMART" id="SM00477"/>
    </source>
</evidence>
<dbReference type="GO" id="GO:0003676">
    <property type="term" value="F:nucleic acid binding"/>
    <property type="evidence" value="ECO:0007669"/>
    <property type="project" value="InterPro"/>
</dbReference>
<proteinExistence type="inferred from homology"/>
<keyword evidence="3" id="KW-0378">Hydrolase</keyword>
<evidence type="ECO:0000256" key="1">
    <source>
        <dbReference type="ARBA" id="ARBA00010052"/>
    </source>
</evidence>
<keyword evidence="2" id="KW-0540">Nuclease</keyword>
<feature type="domain" description="DNA/RNA non-specific endonuclease/pyrophosphatase/phosphodiesterase" evidence="8">
    <location>
        <begin position="118"/>
        <end position="346"/>
    </location>
</feature>
<dbReference type="InterPro" id="IPR044929">
    <property type="entry name" value="DNA/RNA_non-sp_Endonuclease_sf"/>
</dbReference>
<dbReference type="InterPro" id="IPR044925">
    <property type="entry name" value="His-Me_finger_sf"/>
</dbReference>
<feature type="signal peptide" evidence="6">
    <location>
        <begin position="1"/>
        <end position="18"/>
    </location>
</feature>
<dbReference type="SMART" id="SM00477">
    <property type="entry name" value="NUC"/>
    <property type="match status" value="1"/>
</dbReference>
<dbReference type="RefSeq" id="XP_051863147.1">
    <property type="nucleotide sequence ID" value="XM_052007187.1"/>
</dbReference>
<dbReference type="GO" id="GO:0005634">
    <property type="term" value="C:nucleus"/>
    <property type="evidence" value="ECO:0007669"/>
    <property type="project" value="TreeGrafter"/>
</dbReference>
<name>A0A9C6TAW2_DROAB</name>
<protein>
    <submittedName>
        <fullName evidence="10">Uncharacterized protein LOC117574426 isoform X3</fullName>
    </submittedName>
</protein>
<keyword evidence="5" id="KW-0479">Metal-binding</keyword>
<evidence type="ECO:0000256" key="3">
    <source>
        <dbReference type="ARBA" id="ARBA00022759"/>
    </source>
</evidence>
<feature type="binding site" evidence="5">
    <location>
        <position position="228"/>
    </location>
    <ligand>
        <name>Mg(2+)</name>
        <dbReference type="ChEBI" id="CHEBI:18420"/>
        <note>catalytic</note>
    </ligand>
</feature>
<dbReference type="InterPro" id="IPR040255">
    <property type="entry name" value="Non-specific_endonuclease"/>
</dbReference>
<feature type="domain" description="ENPP1-3/EXOG-like endonuclease/phosphodiesterase" evidence="7">
    <location>
        <begin position="119"/>
        <end position="332"/>
    </location>
</feature>
<dbReference type="SUPFAM" id="SSF54060">
    <property type="entry name" value="His-Me finger endonucleases"/>
    <property type="match status" value="1"/>
</dbReference>
<dbReference type="GO" id="GO:0005743">
    <property type="term" value="C:mitochondrial inner membrane"/>
    <property type="evidence" value="ECO:0007669"/>
    <property type="project" value="TreeGrafter"/>
</dbReference>
<reference evidence="10" key="1">
    <citation type="submission" date="2025-08" db="UniProtKB">
        <authorList>
            <consortium name="RefSeq"/>
        </authorList>
    </citation>
    <scope>IDENTIFICATION</scope>
    <source>
        <strain evidence="10">15112-1751.03</strain>
        <tissue evidence="10">Whole Adult</tissue>
    </source>
</reference>
<evidence type="ECO:0000259" key="8">
    <source>
        <dbReference type="SMART" id="SM00892"/>
    </source>
</evidence>
<keyword evidence="6" id="KW-0732">Signal</keyword>
<evidence type="ECO:0000256" key="5">
    <source>
        <dbReference type="PIRSR" id="PIRSR640255-2"/>
    </source>
</evidence>
<evidence type="ECO:0000256" key="2">
    <source>
        <dbReference type="ARBA" id="ARBA00022722"/>
    </source>
</evidence>